<dbReference type="Pfam" id="PF02518">
    <property type="entry name" value="HATPase_c"/>
    <property type="match status" value="1"/>
</dbReference>
<dbReference type="Gene3D" id="1.10.287.130">
    <property type="match status" value="1"/>
</dbReference>
<keyword evidence="7" id="KW-0547">Nucleotide-binding</keyword>
<dbReference type="SMART" id="SM00448">
    <property type="entry name" value="REC"/>
    <property type="match status" value="1"/>
</dbReference>
<dbReference type="InterPro" id="IPR001789">
    <property type="entry name" value="Sig_transdc_resp-reg_receiver"/>
</dbReference>
<dbReference type="SUPFAM" id="SSF55785">
    <property type="entry name" value="PYP-like sensor domain (PAS domain)"/>
    <property type="match status" value="1"/>
</dbReference>
<evidence type="ECO:0000256" key="16">
    <source>
        <dbReference type="SAM" id="Phobius"/>
    </source>
</evidence>
<evidence type="ECO:0000256" key="3">
    <source>
        <dbReference type="ARBA" id="ARBA00006402"/>
    </source>
</evidence>
<keyword evidence="9 22" id="KW-0067">ATP-binding</keyword>
<dbReference type="PROSITE" id="PS50113">
    <property type="entry name" value="PAC"/>
    <property type="match status" value="1"/>
</dbReference>
<evidence type="ECO:0000259" key="21">
    <source>
        <dbReference type="PROSITE" id="PS50885"/>
    </source>
</evidence>
<comment type="similarity">
    <text evidence="3">In the N-terminal section; belongs to the phytochrome family.</text>
</comment>
<proteinExistence type="inferred from homology"/>
<evidence type="ECO:0000256" key="2">
    <source>
        <dbReference type="ARBA" id="ARBA00004370"/>
    </source>
</evidence>
<keyword evidence="12" id="KW-0131">Cell cycle</keyword>
<keyword evidence="5 14" id="KW-0597">Phosphoprotein</keyword>
<dbReference type="Pfam" id="PF00512">
    <property type="entry name" value="HisKA"/>
    <property type="match status" value="1"/>
</dbReference>
<dbReference type="InterPro" id="IPR005467">
    <property type="entry name" value="His_kinase_dom"/>
</dbReference>
<dbReference type="PROSITE" id="PS50112">
    <property type="entry name" value="PAS"/>
    <property type="match status" value="1"/>
</dbReference>
<feature type="domain" description="Response regulatory" evidence="18">
    <location>
        <begin position="812"/>
        <end position="928"/>
    </location>
</feature>
<keyword evidence="16" id="KW-0812">Transmembrane</keyword>
<dbReference type="Gene3D" id="3.30.565.10">
    <property type="entry name" value="Histidine kinase-like ATPase, C-terminal domain"/>
    <property type="match status" value="1"/>
</dbReference>
<evidence type="ECO:0000256" key="13">
    <source>
        <dbReference type="ARBA" id="ARBA00074306"/>
    </source>
</evidence>
<dbReference type="GO" id="GO:0009927">
    <property type="term" value="F:histidine phosphotransfer kinase activity"/>
    <property type="evidence" value="ECO:0007669"/>
    <property type="project" value="TreeGrafter"/>
</dbReference>
<dbReference type="InterPro" id="IPR000700">
    <property type="entry name" value="PAS-assoc_C"/>
</dbReference>
<dbReference type="Pfam" id="PF00672">
    <property type="entry name" value="HAMP"/>
    <property type="match status" value="1"/>
</dbReference>
<dbReference type="PANTHER" id="PTHR43047">
    <property type="entry name" value="TWO-COMPONENT HISTIDINE PROTEIN KINASE"/>
    <property type="match status" value="1"/>
</dbReference>
<dbReference type="SMART" id="SM00388">
    <property type="entry name" value="HisKA"/>
    <property type="match status" value="1"/>
</dbReference>
<dbReference type="InterPro" id="IPR036097">
    <property type="entry name" value="HisK_dim/P_sf"/>
</dbReference>
<dbReference type="InterPro" id="IPR011006">
    <property type="entry name" value="CheY-like_superfamily"/>
</dbReference>
<keyword evidence="11 16" id="KW-0472">Membrane</keyword>
<dbReference type="InterPro" id="IPR003660">
    <property type="entry name" value="HAMP_dom"/>
</dbReference>
<dbReference type="EMBL" id="VBTY01000148">
    <property type="protein sequence ID" value="MDG3496043.1"/>
    <property type="molecule type" value="Genomic_DNA"/>
</dbReference>
<feature type="coiled-coil region" evidence="15">
    <location>
        <begin position="540"/>
        <end position="567"/>
    </location>
</feature>
<dbReference type="Gene3D" id="6.10.340.10">
    <property type="match status" value="1"/>
</dbReference>
<dbReference type="InterPro" id="IPR036890">
    <property type="entry name" value="HATPase_C_sf"/>
</dbReference>
<dbReference type="SMART" id="SM00086">
    <property type="entry name" value="PAC"/>
    <property type="match status" value="1"/>
</dbReference>
<evidence type="ECO:0000256" key="7">
    <source>
        <dbReference type="ARBA" id="ARBA00022741"/>
    </source>
</evidence>
<evidence type="ECO:0000256" key="9">
    <source>
        <dbReference type="ARBA" id="ARBA00022840"/>
    </source>
</evidence>
<dbReference type="SUPFAM" id="SSF47384">
    <property type="entry name" value="Homodimeric domain of signal transducing histidine kinase"/>
    <property type="match status" value="1"/>
</dbReference>
<dbReference type="NCBIfam" id="TIGR00229">
    <property type="entry name" value="sensory_box"/>
    <property type="match status" value="1"/>
</dbReference>
<accession>A0A9X4M929</accession>
<dbReference type="GO" id="GO:0000155">
    <property type="term" value="F:phosphorelay sensor kinase activity"/>
    <property type="evidence" value="ECO:0007669"/>
    <property type="project" value="InterPro"/>
</dbReference>
<dbReference type="InterPro" id="IPR004358">
    <property type="entry name" value="Sig_transdc_His_kin-like_C"/>
</dbReference>
<evidence type="ECO:0000256" key="1">
    <source>
        <dbReference type="ARBA" id="ARBA00000085"/>
    </source>
</evidence>
<dbReference type="InterPro" id="IPR013655">
    <property type="entry name" value="PAS_fold_3"/>
</dbReference>
<evidence type="ECO:0000259" key="19">
    <source>
        <dbReference type="PROSITE" id="PS50112"/>
    </source>
</evidence>
<dbReference type="SUPFAM" id="SSF158472">
    <property type="entry name" value="HAMP domain-like"/>
    <property type="match status" value="1"/>
</dbReference>
<evidence type="ECO:0000256" key="11">
    <source>
        <dbReference type="ARBA" id="ARBA00023136"/>
    </source>
</evidence>
<evidence type="ECO:0000259" key="17">
    <source>
        <dbReference type="PROSITE" id="PS50109"/>
    </source>
</evidence>
<feature type="transmembrane region" description="Helical" evidence="16">
    <location>
        <begin position="25"/>
        <end position="46"/>
    </location>
</feature>
<feature type="domain" description="Histidine kinase" evidence="17">
    <location>
        <begin position="567"/>
        <end position="788"/>
    </location>
</feature>
<dbReference type="InterPro" id="IPR003661">
    <property type="entry name" value="HisK_dim/P_dom"/>
</dbReference>
<feature type="domain" description="HAMP" evidence="21">
    <location>
        <begin position="345"/>
        <end position="397"/>
    </location>
</feature>
<dbReference type="PRINTS" id="PR00344">
    <property type="entry name" value="BCTRLSENSOR"/>
</dbReference>
<feature type="domain" description="PAC" evidence="20">
    <location>
        <begin position="496"/>
        <end position="549"/>
    </location>
</feature>
<dbReference type="CDD" id="cd06225">
    <property type="entry name" value="HAMP"/>
    <property type="match status" value="1"/>
</dbReference>
<dbReference type="SMART" id="SM00387">
    <property type="entry name" value="HATPase_c"/>
    <property type="match status" value="1"/>
</dbReference>
<comment type="catalytic activity">
    <reaction evidence="1">
        <text>ATP + protein L-histidine = ADP + protein N-phospho-L-histidine.</text>
        <dbReference type="EC" id="2.7.13.3"/>
    </reaction>
</comment>
<dbReference type="CDD" id="cd00082">
    <property type="entry name" value="HisKA"/>
    <property type="match status" value="1"/>
</dbReference>
<dbReference type="SUPFAM" id="SSF52172">
    <property type="entry name" value="CheY-like"/>
    <property type="match status" value="1"/>
</dbReference>
<keyword evidence="15" id="KW-0175">Coiled coil</keyword>
<keyword evidence="8" id="KW-0418">Kinase</keyword>
<comment type="caution">
    <text evidence="22">The sequence shown here is derived from an EMBL/GenBank/DDBJ whole genome shotgun (WGS) entry which is preliminary data.</text>
</comment>
<evidence type="ECO:0000256" key="6">
    <source>
        <dbReference type="ARBA" id="ARBA00022679"/>
    </source>
</evidence>
<evidence type="ECO:0000259" key="18">
    <source>
        <dbReference type="PROSITE" id="PS50110"/>
    </source>
</evidence>
<evidence type="ECO:0000256" key="4">
    <source>
        <dbReference type="ARBA" id="ARBA00012438"/>
    </source>
</evidence>
<dbReference type="InterPro" id="IPR003594">
    <property type="entry name" value="HATPase_dom"/>
</dbReference>
<sequence length="1015" mass="113446">MQPNQPSNLNFRHLLNSKASLQKQILITVSSLLLIALLPTIALLTWTARRSLLERTQAEGVRIAQVLALSAGVVEKIPQDVEKVLEDQMIVSATITAHLVGIAEAGGLSPEQINNRLKAIVKDSVLDEFWITDEKGKAYLTNTGVDFTFSPDSQKQPQAHIFWQILQGSKKTVVQEARRREVDNQIFKYVAVAGIDKPRIVQVGYNAQLLESIRQKVGIKPLVNHLLKGENVRAIWVVDSKLKVLAADRIEKSTDPDAALDLGVADLSSLQNAIASNQIFSQIDGKFLKVVAPLPDTEGHVRGAAMVYLSLESVQDALNAQLQLALALTIVVLTIGLSASYFLSRWITQPILLLSRASKLLSEGQWEQVVTINRSDELGELGNSFNLMANQLQDSFRALEKVNADLEDRVEERTEALRISEERFQLTMQSVNDGIWDWYLDTNQVYFSPQWKLMLGYADDELVNKLSTWENLTHPEDLVSAYEGIHAHLKGVTSTYHLEFRMRHKEGDYRWILSRAKVVAWDGMGQPLRLVGSHTDISDRKVTEIELQAAKQAADNANQAKSEFLANMSHELRTPLNGILGYAQILGRMDSLPEKVSQGVHIIHQCGSHLLTLINDVLDIAKIEARKLELSPKAIYLPALIQGVVEISQIRADQKHLDFIYEADRNLPQGIITDEKRLRQVLINLLGNAIKFTDAGSVILKVEPLEINENNTHLRFAVTDTGVGIAPDDLQKLFRAFEQVGDRSRQAEGTGLGLAISQQIVQLMGGQIQVESQLGVGSTFFFEIVLPLATDWSQQQNLSAGNIVSYLGEKKKILVVDDRWENRGVILSLLEPLGFIIVEAENGLDGLEKIRMDLPDLVILDLSMPVMNGFELLKHLRNDHNLRHLKVIVSSASVSNIDRQMSIEAGGDDFLAKPVHAEDLFNALATHLQITWNYKETTTQANDTEQEIIAPDPADLQILLDLARDGLIKKVTQVAKEIEQKDARFQPFIKKILQLAKKFQSEQIEELIQKHLHDK</sequence>
<dbReference type="CDD" id="cd16922">
    <property type="entry name" value="HATPase_EvgS-ArcB-TorS-like"/>
    <property type="match status" value="1"/>
</dbReference>
<dbReference type="SMART" id="SM00091">
    <property type="entry name" value="PAS"/>
    <property type="match status" value="1"/>
</dbReference>
<feature type="transmembrane region" description="Helical" evidence="16">
    <location>
        <begin position="324"/>
        <end position="343"/>
    </location>
</feature>
<feature type="coiled-coil region" evidence="15">
    <location>
        <begin position="389"/>
        <end position="423"/>
    </location>
</feature>
<evidence type="ECO:0000256" key="14">
    <source>
        <dbReference type="PROSITE-ProRule" id="PRU00169"/>
    </source>
</evidence>
<dbReference type="PROSITE" id="PS50885">
    <property type="entry name" value="HAMP"/>
    <property type="match status" value="1"/>
</dbReference>
<keyword evidence="16" id="KW-1133">Transmembrane helix</keyword>
<keyword evidence="6" id="KW-0808">Transferase</keyword>
<dbReference type="SUPFAM" id="SSF55874">
    <property type="entry name" value="ATPase domain of HSP90 chaperone/DNA topoisomerase II/histidine kinase"/>
    <property type="match status" value="1"/>
</dbReference>
<evidence type="ECO:0000256" key="15">
    <source>
        <dbReference type="SAM" id="Coils"/>
    </source>
</evidence>
<evidence type="ECO:0000313" key="22">
    <source>
        <dbReference type="EMBL" id="MDG3496043.1"/>
    </source>
</evidence>
<name>A0A9X4M929_9CYAN</name>
<dbReference type="GO" id="GO:0005524">
    <property type="term" value="F:ATP binding"/>
    <property type="evidence" value="ECO:0007669"/>
    <property type="project" value="UniProtKB-KW"/>
</dbReference>
<protein>
    <recommendedName>
        <fullName evidence="13">Circadian input-output histidine kinase CikA</fullName>
        <ecNumber evidence="4">2.7.13.3</ecNumber>
    </recommendedName>
</protein>
<evidence type="ECO:0000256" key="8">
    <source>
        <dbReference type="ARBA" id="ARBA00022777"/>
    </source>
</evidence>
<dbReference type="Gene3D" id="3.40.50.2300">
    <property type="match status" value="1"/>
</dbReference>
<dbReference type="PROSITE" id="PS50109">
    <property type="entry name" value="HIS_KIN"/>
    <property type="match status" value="1"/>
</dbReference>
<keyword evidence="10" id="KW-0902">Two-component regulatory system</keyword>
<dbReference type="InterPro" id="IPR001610">
    <property type="entry name" value="PAC"/>
</dbReference>
<organism evidence="22 23">
    <name type="scientific">Pseudanabaena catenata USMAC16</name>
    <dbReference type="NCBI Taxonomy" id="1855837"/>
    <lineage>
        <taxon>Bacteria</taxon>
        <taxon>Bacillati</taxon>
        <taxon>Cyanobacteriota</taxon>
        <taxon>Cyanophyceae</taxon>
        <taxon>Pseudanabaenales</taxon>
        <taxon>Pseudanabaenaceae</taxon>
        <taxon>Pseudanabaena</taxon>
    </lineage>
</organism>
<evidence type="ECO:0000256" key="10">
    <source>
        <dbReference type="ARBA" id="ARBA00023012"/>
    </source>
</evidence>
<feature type="domain" description="PAS" evidence="19">
    <location>
        <begin position="420"/>
        <end position="492"/>
    </location>
</feature>
<comment type="subcellular location">
    <subcellularLocation>
        <location evidence="2">Membrane</location>
    </subcellularLocation>
</comment>
<dbReference type="Pfam" id="PF00072">
    <property type="entry name" value="Response_reg"/>
    <property type="match status" value="1"/>
</dbReference>
<evidence type="ECO:0000313" key="23">
    <source>
        <dbReference type="Proteomes" id="UP001152872"/>
    </source>
</evidence>
<dbReference type="PROSITE" id="PS50110">
    <property type="entry name" value="RESPONSE_REGULATORY"/>
    <property type="match status" value="1"/>
</dbReference>
<dbReference type="Gene3D" id="3.30.450.20">
    <property type="entry name" value="PAS domain"/>
    <property type="match status" value="1"/>
</dbReference>
<dbReference type="PANTHER" id="PTHR43047:SF72">
    <property type="entry name" value="OSMOSENSING HISTIDINE PROTEIN KINASE SLN1"/>
    <property type="match status" value="1"/>
</dbReference>
<dbReference type="InterPro" id="IPR035965">
    <property type="entry name" value="PAS-like_dom_sf"/>
</dbReference>
<dbReference type="EC" id="2.7.13.3" evidence="4"/>
<reference evidence="22" key="1">
    <citation type="submission" date="2019-05" db="EMBL/GenBank/DDBJ databases">
        <title>Whole genome sequencing of Pseudanabaena catenata USMAC16.</title>
        <authorList>
            <person name="Khan Z."/>
            <person name="Omar W.M."/>
            <person name="Convey P."/>
            <person name="Merican F."/>
            <person name="Najimudin N."/>
        </authorList>
    </citation>
    <scope>NUCLEOTIDE SEQUENCE</scope>
    <source>
        <strain evidence="22">USMAC16</strain>
    </source>
</reference>
<evidence type="ECO:0000256" key="5">
    <source>
        <dbReference type="ARBA" id="ARBA00022553"/>
    </source>
</evidence>
<dbReference type="AlphaFoldDB" id="A0A9X4M929"/>
<dbReference type="FunFam" id="3.30.565.10:FF:000010">
    <property type="entry name" value="Sensor histidine kinase RcsC"/>
    <property type="match status" value="1"/>
</dbReference>
<dbReference type="Proteomes" id="UP001152872">
    <property type="component" value="Unassembled WGS sequence"/>
</dbReference>
<dbReference type="InterPro" id="IPR000014">
    <property type="entry name" value="PAS"/>
</dbReference>
<evidence type="ECO:0000256" key="12">
    <source>
        <dbReference type="ARBA" id="ARBA00023306"/>
    </source>
</evidence>
<evidence type="ECO:0000259" key="20">
    <source>
        <dbReference type="PROSITE" id="PS50113"/>
    </source>
</evidence>
<dbReference type="Pfam" id="PF08447">
    <property type="entry name" value="PAS_3"/>
    <property type="match status" value="1"/>
</dbReference>
<gene>
    <name evidence="22" type="ORF">FEV09_15960</name>
</gene>
<dbReference type="FunFam" id="1.10.287.130:FF:000038">
    <property type="entry name" value="Sensory transduction histidine kinase"/>
    <property type="match status" value="1"/>
</dbReference>
<feature type="modified residue" description="4-aspartylphosphate" evidence="14">
    <location>
        <position position="861"/>
    </location>
</feature>
<dbReference type="SMART" id="SM00304">
    <property type="entry name" value="HAMP"/>
    <property type="match status" value="1"/>
</dbReference>
<dbReference type="GO" id="GO:0005886">
    <property type="term" value="C:plasma membrane"/>
    <property type="evidence" value="ECO:0007669"/>
    <property type="project" value="TreeGrafter"/>
</dbReference>
<dbReference type="CDD" id="cd00130">
    <property type="entry name" value="PAS"/>
    <property type="match status" value="1"/>
</dbReference>
<dbReference type="RefSeq" id="WP_009628203.1">
    <property type="nucleotide sequence ID" value="NZ_VBTY01000148.1"/>
</dbReference>
<keyword evidence="23" id="KW-1185">Reference proteome</keyword>